<evidence type="ECO:0000256" key="2">
    <source>
        <dbReference type="SAM" id="Coils"/>
    </source>
</evidence>
<dbReference type="Proteomes" id="UP001189624">
    <property type="component" value="Chromosome 9"/>
</dbReference>
<evidence type="ECO:0000313" key="4">
    <source>
        <dbReference type="EMBL" id="CAJ1976007.1"/>
    </source>
</evidence>
<dbReference type="PANTHER" id="PTHR31301:SF77">
    <property type="entry name" value="LOB DOMAIN-CONTAINING PROTEIN 1-LIKE"/>
    <property type="match status" value="1"/>
</dbReference>
<gene>
    <name evidence="4" type="ORF">AYBTSS11_LOCUS28135</name>
</gene>
<protein>
    <recommendedName>
        <fullName evidence="3">LOB domain-containing protein</fullName>
    </recommendedName>
</protein>
<evidence type="ECO:0000313" key="5">
    <source>
        <dbReference type="Proteomes" id="UP001189624"/>
    </source>
</evidence>
<dbReference type="Pfam" id="PF03195">
    <property type="entry name" value="LOB"/>
    <property type="match status" value="1"/>
</dbReference>
<keyword evidence="5" id="KW-1185">Reference proteome</keyword>
<dbReference type="PANTHER" id="PTHR31301">
    <property type="entry name" value="LOB DOMAIN-CONTAINING PROTEIN 4-RELATED"/>
    <property type="match status" value="1"/>
</dbReference>
<name>A0AA86TRG2_9FABA</name>
<reference evidence="4" key="1">
    <citation type="submission" date="2023-10" db="EMBL/GenBank/DDBJ databases">
        <authorList>
            <person name="Domelevo Entfellner J.-B."/>
        </authorList>
    </citation>
    <scope>NUCLEOTIDE SEQUENCE</scope>
</reference>
<keyword evidence="2" id="KW-0175">Coiled coil</keyword>
<dbReference type="PROSITE" id="PS50891">
    <property type="entry name" value="LOB"/>
    <property type="match status" value="1"/>
</dbReference>
<dbReference type="EMBL" id="OY731406">
    <property type="protein sequence ID" value="CAJ1976007.1"/>
    <property type="molecule type" value="Genomic_DNA"/>
</dbReference>
<dbReference type="AlphaFoldDB" id="A0AA86TRG2"/>
<organism evidence="4 5">
    <name type="scientific">Sphenostylis stenocarpa</name>
    <dbReference type="NCBI Taxonomy" id="92480"/>
    <lineage>
        <taxon>Eukaryota</taxon>
        <taxon>Viridiplantae</taxon>
        <taxon>Streptophyta</taxon>
        <taxon>Embryophyta</taxon>
        <taxon>Tracheophyta</taxon>
        <taxon>Spermatophyta</taxon>
        <taxon>Magnoliopsida</taxon>
        <taxon>eudicotyledons</taxon>
        <taxon>Gunneridae</taxon>
        <taxon>Pentapetalae</taxon>
        <taxon>rosids</taxon>
        <taxon>fabids</taxon>
        <taxon>Fabales</taxon>
        <taxon>Fabaceae</taxon>
        <taxon>Papilionoideae</taxon>
        <taxon>50 kb inversion clade</taxon>
        <taxon>NPAAA clade</taxon>
        <taxon>indigoferoid/millettioid clade</taxon>
        <taxon>Phaseoleae</taxon>
        <taxon>Sphenostylis</taxon>
    </lineage>
</organism>
<proteinExistence type="inferred from homology"/>
<evidence type="ECO:0000259" key="3">
    <source>
        <dbReference type="PROSITE" id="PS50891"/>
    </source>
</evidence>
<dbReference type="InterPro" id="IPR004883">
    <property type="entry name" value="LOB"/>
</dbReference>
<dbReference type="Gramene" id="rna-AYBTSS11_LOCUS28135">
    <property type="protein sequence ID" value="CAJ1976007.1"/>
    <property type="gene ID" value="gene-AYBTSS11_LOCUS28135"/>
</dbReference>
<comment type="similarity">
    <text evidence="1">Belongs to the LOB domain-containing protein family.</text>
</comment>
<feature type="coiled-coil region" evidence="2">
    <location>
        <begin position="95"/>
        <end position="122"/>
    </location>
</feature>
<feature type="domain" description="LOB" evidence="3">
    <location>
        <begin position="15"/>
        <end position="116"/>
    </location>
</feature>
<evidence type="ECO:0000256" key="1">
    <source>
        <dbReference type="ARBA" id="ARBA00005474"/>
    </source>
</evidence>
<accession>A0AA86TRG2</accession>
<sequence length="240" mass="27179">MGFHADEATASMQHQPCAACRMLRRRCDSKCVLAPYFPTDEVENFAAVHRVFGASNVIKMIQMVEDTKREDAVKSMVYEAKARLRDPVYGSAGAIYKLQKMIEELKAQLDSIKTRVSEMGEQKEKLLSVGNNKGPLFGANDPMFHGYGTLWEDFDSSMVSDPFEFPVEGGWLYSNMSTSSEEKQSASDFQSTATCHYQKRSLKPLLIDFQWDPPNRSTNQPFDRDCMIKEIMPKTASLRS</sequence>